<dbReference type="GO" id="GO:0016020">
    <property type="term" value="C:membrane"/>
    <property type="evidence" value="ECO:0007669"/>
    <property type="project" value="UniProtKB-SubCell"/>
</dbReference>
<keyword evidence="8" id="KW-1185">Reference proteome</keyword>
<keyword evidence="3 5" id="KW-1133">Transmembrane helix</keyword>
<accession>A0AA88XWM3</accession>
<dbReference type="EMBL" id="VSWD01000010">
    <property type="protein sequence ID" value="KAK3091717.1"/>
    <property type="molecule type" value="Genomic_DNA"/>
</dbReference>
<feature type="transmembrane region" description="Helical" evidence="5">
    <location>
        <begin position="133"/>
        <end position="152"/>
    </location>
</feature>
<gene>
    <name evidence="7" type="ORF">FSP39_022110</name>
</gene>
<protein>
    <recommendedName>
        <fullName evidence="6">G-protein coupled receptors family 1 profile domain-containing protein</fullName>
    </recommendedName>
</protein>
<dbReference type="PRINTS" id="PR00237">
    <property type="entry name" value="GPCRRHODOPSN"/>
</dbReference>
<keyword evidence="2 5" id="KW-0812">Transmembrane</keyword>
<dbReference type="GO" id="GO:0004930">
    <property type="term" value="F:G protein-coupled receptor activity"/>
    <property type="evidence" value="ECO:0007669"/>
    <property type="project" value="InterPro"/>
</dbReference>
<dbReference type="AlphaFoldDB" id="A0AA88XWM3"/>
<dbReference type="SMART" id="SM01381">
    <property type="entry name" value="7TM_GPCR_Srsx"/>
    <property type="match status" value="1"/>
</dbReference>
<feature type="transmembrane region" description="Helical" evidence="5">
    <location>
        <begin position="186"/>
        <end position="209"/>
    </location>
</feature>
<evidence type="ECO:0000313" key="7">
    <source>
        <dbReference type="EMBL" id="KAK3091717.1"/>
    </source>
</evidence>
<comment type="subcellular location">
    <subcellularLocation>
        <location evidence="1">Membrane</location>
    </subcellularLocation>
</comment>
<keyword evidence="4 5" id="KW-0472">Membrane</keyword>
<dbReference type="PANTHER" id="PTHR46641">
    <property type="entry name" value="FMRFAMIDE RECEPTOR-RELATED"/>
    <property type="match status" value="1"/>
</dbReference>
<dbReference type="PROSITE" id="PS50262">
    <property type="entry name" value="G_PROTEIN_RECEP_F1_2"/>
    <property type="match status" value="1"/>
</dbReference>
<dbReference type="Pfam" id="PF00001">
    <property type="entry name" value="7tm_1"/>
    <property type="match status" value="1"/>
</dbReference>
<evidence type="ECO:0000256" key="2">
    <source>
        <dbReference type="ARBA" id="ARBA00022692"/>
    </source>
</evidence>
<dbReference type="Proteomes" id="UP001186944">
    <property type="component" value="Unassembled WGS sequence"/>
</dbReference>
<dbReference type="SUPFAM" id="SSF81321">
    <property type="entry name" value="Family A G protein-coupled receptor-like"/>
    <property type="match status" value="1"/>
</dbReference>
<name>A0AA88XWM3_PINIB</name>
<comment type="caution">
    <text evidence="7">The sequence shown here is derived from an EMBL/GenBank/DDBJ whole genome shotgun (WGS) entry which is preliminary data.</text>
</comment>
<evidence type="ECO:0000313" key="8">
    <source>
        <dbReference type="Proteomes" id="UP001186944"/>
    </source>
</evidence>
<dbReference type="PANTHER" id="PTHR46641:SF2">
    <property type="entry name" value="FMRFAMIDE RECEPTOR"/>
    <property type="match status" value="1"/>
</dbReference>
<dbReference type="InterPro" id="IPR017452">
    <property type="entry name" value="GPCR_Rhodpsn_7TM"/>
</dbReference>
<organism evidence="7 8">
    <name type="scientific">Pinctada imbricata</name>
    <name type="common">Atlantic pearl-oyster</name>
    <name type="synonym">Pinctada martensii</name>
    <dbReference type="NCBI Taxonomy" id="66713"/>
    <lineage>
        <taxon>Eukaryota</taxon>
        <taxon>Metazoa</taxon>
        <taxon>Spiralia</taxon>
        <taxon>Lophotrochozoa</taxon>
        <taxon>Mollusca</taxon>
        <taxon>Bivalvia</taxon>
        <taxon>Autobranchia</taxon>
        <taxon>Pteriomorphia</taxon>
        <taxon>Pterioida</taxon>
        <taxon>Pterioidea</taxon>
        <taxon>Pteriidae</taxon>
        <taxon>Pinctada</taxon>
    </lineage>
</organism>
<sequence>MADIMAMAKKMHWTTSTIFGTVFLIIGLIGNTLSLLVWNRKSMQSSTGYYLIAQAIADITVLVFFYLTDSIKMIDPAITTSYAYGVFFAYIGYPVFFLGVVVSIWMTVGVTVDRYIQVCWIHRAKAFCNRKRAFVGIGLITGLCFIVNLPHFKTFYAIPASDRQPSDNAFAFTEFGAGEGSMRYEFWVHCIVLVLVPWFTIFVLNLLIIHRVVKTNQKMSAGKTLKGKDKTRRAENQLTRLLLIVTFTFLVLIALQCITQCFYMLKPKSANLQLVDEAFSVAKLGVVINSSINFFLYCLSGQRFRRELFNLLHLLKSKEDESSIIHNTDSSASTASFSLNKSSKYVVSNTTSAV</sequence>
<dbReference type="InterPro" id="IPR000276">
    <property type="entry name" value="GPCR_Rhodpsn"/>
</dbReference>
<dbReference type="CDD" id="cd14978">
    <property type="entry name" value="7tmA_FMRFamide_R-like"/>
    <property type="match status" value="1"/>
</dbReference>
<feature type="domain" description="G-protein coupled receptors family 1 profile" evidence="6">
    <location>
        <begin position="30"/>
        <end position="297"/>
    </location>
</feature>
<evidence type="ECO:0000256" key="4">
    <source>
        <dbReference type="ARBA" id="ARBA00023136"/>
    </source>
</evidence>
<feature type="transmembrane region" description="Helical" evidence="5">
    <location>
        <begin position="17"/>
        <end position="37"/>
    </location>
</feature>
<proteinExistence type="predicted"/>
<reference evidence="7" key="1">
    <citation type="submission" date="2019-08" db="EMBL/GenBank/DDBJ databases">
        <title>The improved chromosome-level genome for the pearl oyster Pinctada fucata martensii using PacBio sequencing and Hi-C.</title>
        <authorList>
            <person name="Zheng Z."/>
        </authorList>
    </citation>
    <scope>NUCLEOTIDE SEQUENCE</scope>
    <source>
        <strain evidence="7">ZZ-2019</strain>
        <tissue evidence="7">Adductor muscle</tissue>
    </source>
</reference>
<feature type="transmembrane region" description="Helical" evidence="5">
    <location>
        <begin position="241"/>
        <end position="265"/>
    </location>
</feature>
<evidence type="ECO:0000256" key="3">
    <source>
        <dbReference type="ARBA" id="ARBA00022989"/>
    </source>
</evidence>
<feature type="transmembrane region" description="Helical" evidence="5">
    <location>
        <begin position="49"/>
        <end position="67"/>
    </location>
</feature>
<evidence type="ECO:0000259" key="6">
    <source>
        <dbReference type="PROSITE" id="PS50262"/>
    </source>
</evidence>
<dbReference type="InterPro" id="IPR052954">
    <property type="entry name" value="GPCR-Ligand_Int"/>
</dbReference>
<evidence type="ECO:0000256" key="1">
    <source>
        <dbReference type="ARBA" id="ARBA00004370"/>
    </source>
</evidence>
<evidence type="ECO:0000256" key="5">
    <source>
        <dbReference type="SAM" id="Phobius"/>
    </source>
</evidence>
<dbReference type="Gene3D" id="1.20.1070.10">
    <property type="entry name" value="Rhodopsin 7-helix transmembrane proteins"/>
    <property type="match status" value="1"/>
</dbReference>
<feature type="transmembrane region" description="Helical" evidence="5">
    <location>
        <begin position="87"/>
        <end position="112"/>
    </location>
</feature>
<feature type="transmembrane region" description="Helical" evidence="5">
    <location>
        <begin position="277"/>
        <end position="299"/>
    </location>
</feature>